<dbReference type="AlphaFoldDB" id="D1P832"/>
<dbReference type="RefSeq" id="WP_006816382.1">
    <property type="nucleotide sequence ID" value="NZ_GG703824.1"/>
</dbReference>
<dbReference type="STRING" id="500637.PROVRUST_08413"/>
<accession>D1P832</accession>
<dbReference type="Proteomes" id="UP000005512">
    <property type="component" value="Unassembled WGS sequence"/>
</dbReference>
<dbReference type="SUPFAM" id="SSF52266">
    <property type="entry name" value="SGNH hydrolase"/>
    <property type="match status" value="1"/>
</dbReference>
<gene>
    <name evidence="1" type="ORF">PROVRUST_08413</name>
</gene>
<keyword evidence="2" id="KW-1185">Reference proteome</keyword>
<dbReference type="eggNOG" id="COG2755">
    <property type="taxonomic scope" value="Bacteria"/>
</dbReference>
<dbReference type="GO" id="GO:0016788">
    <property type="term" value="F:hydrolase activity, acting on ester bonds"/>
    <property type="evidence" value="ECO:0007669"/>
    <property type="project" value="UniProtKB-ARBA"/>
</dbReference>
<dbReference type="Pfam" id="PF04311">
    <property type="entry name" value="DUF459"/>
    <property type="match status" value="1"/>
</dbReference>
<sequence length="197" mass="22379">MSLKTILHHWVNLPLLLSLTLPVIGQCKPLFIGDSLTYELAMSYKKIAPVDAKFLESTGLQSKQILNWQDHTQHIDFALYDTVYIVLGTNDLISKADIPQYQQKANAFIQAIKKQNGRIIWLLPPTLKNTEKNNLLSNTREAISRAASENQIKTMDTRLFLGYHYSMAINGVKVRTDDGIHITKNGADLIINYLRKQ</sequence>
<dbReference type="Gene3D" id="3.40.50.1110">
    <property type="entry name" value="SGNH hydrolase"/>
    <property type="match status" value="1"/>
</dbReference>
<evidence type="ECO:0000313" key="2">
    <source>
        <dbReference type="Proteomes" id="UP000005512"/>
    </source>
</evidence>
<dbReference type="EMBL" id="ABXV02000074">
    <property type="protein sequence ID" value="EFB70475.1"/>
    <property type="molecule type" value="Genomic_DNA"/>
</dbReference>
<reference evidence="1" key="1">
    <citation type="submission" date="2009-12" db="EMBL/GenBank/DDBJ databases">
        <authorList>
            <person name="Weinstock G."/>
            <person name="Sodergren E."/>
            <person name="Clifton S."/>
            <person name="Fulton L."/>
            <person name="Fulton B."/>
            <person name="Courtney L."/>
            <person name="Fronick C."/>
            <person name="Harrison M."/>
            <person name="Strong C."/>
            <person name="Farmer C."/>
            <person name="Delahaunty K."/>
            <person name="Markovic C."/>
            <person name="Hall O."/>
            <person name="Minx P."/>
            <person name="Tomlinson C."/>
            <person name="Mitreva M."/>
            <person name="Nelson J."/>
            <person name="Hou S."/>
            <person name="Wollam A."/>
            <person name="Pepin K.H."/>
            <person name="Johnson M."/>
            <person name="Bhonagiri V."/>
            <person name="Nash W.E."/>
            <person name="Warren W."/>
            <person name="Chinwalla A."/>
            <person name="Mardis E.R."/>
            <person name="Wilson R.K."/>
        </authorList>
    </citation>
    <scope>NUCLEOTIDE SEQUENCE [LARGE SCALE GENOMIC DNA]</scope>
    <source>
        <strain evidence="1">DSM 4541</strain>
    </source>
</reference>
<dbReference type="InterPro" id="IPR007407">
    <property type="entry name" value="DUF459"/>
</dbReference>
<evidence type="ECO:0000313" key="1">
    <source>
        <dbReference type="EMBL" id="EFB70475.1"/>
    </source>
</evidence>
<organism evidence="1 2">
    <name type="scientific">Providencia rustigianii DSM 4541</name>
    <dbReference type="NCBI Taxonomy" id="500637"/>
    <lineage>
        <taxon>Bacteria</taxon>
        <taxon>Pseudomonadati</taxon>
        <taxon>Pseudomonadota</taxon>
        <taxon>Gammaproteobacteria</taxon>
        <taxon>Enterobacterales</taxon>
        <taxon>Morganellaceae</taxon>
        <taxon>Providencia</taxon>
    </lineage>
</organism>
<dbReference type="HOGENOM" id="CLU_1383073_0_0_6"/>
<protein>
    <submittedName>
        <fullName evidence="1">Uncharacterized protein</fullName>
    </submittedName>
</protein>
<name>D1P832_9GAMM</name>
<dbReference type="InterPro" id="IPR036514">
    <property type="entry name" value="SGNH_hydro_sf"/>
</dbReference>
<proteinExistence type="predicted"/>
<comment type="caution">
    <text evidence="1">The sequence shown here is derived from an EMBL/GenBank/DDBJ whole genome shotgun (WGS) entry which is preliminary data.</text>
</comment>